<dbReference type="Proteomes" id="UP001178507">
    <property type="component" value="Unassembled WGS sequence"/>
</dbReference>
<comment type="caution">
    <text evidence="2">The sequence shown here is derived from an EMBL/GenBank/DDBJ whole genome shotgun (WGS) entry which is preliminary data.</text>
</comment>
<feature type="transmembrane region" description="Helical" evidence="1">
    <location>
        <begin position="304"/>
        <end position="325"/>
    </location>
</feature>
<sequence>MSMKLGGRSEEVHAPLDSPHLLAIEDEDEAIFKVTAKKALPILPGDPPTERGSTTRDLQAIMEPKSVTQELRVIGIVSKTPVSTDDCSVEVKLSDDVSLIIVGDGPEAVELLRKRRREGGRACLLWTHRPPGKADVRRAGNKDLDAAKLEVSTFVWKPPSLESSHPEVVRMQKENRCWTSCVQRSGPDIVELKPTECYNLTRDSADRENGVEVWDVERMEQVWALTGAVVLCGPELQGLSQVHCESMSRVNSLDVSVHFEDAKPLATTVTWKVALGIVYSFLHMLLYCWVMGTYEPSASQETLPIWRLSFSLGVLPFGAFMYPIYWGTTLSGERFSCFGQMVAGVIAVALFSIFALHPSLVTAHDDASLRTRPVFVICCEGAIFYILVAFLQQRCTSSGKISDHPDGTKPEKMEWVHHAFWFGAHVLTTFGSWMWLYCVSLLFVYLENHWPVLAACFLTFTTSLTEKVVSKLLGVTYTRMIYHTRCRPDKGYIRGDQQRFLVIPVAMTHAFCESVRLVSLISVVARNPSWTWLPNVLFNVFVNFLERSNLMLSLATITLPWCDFMVPGMSMIVLHDVKLHSGYAQYAAVVAIILANLLLHGTEKPVLFNKECLVLLGACVVLEICEDILVLRLPSSLRWRKQLLPFYESQPLLHPRQLLLMDSQGTHCDRVPLPLHGTRALDLSEHLMLLQPPVYFSLVLMTLLLGAGFVHGVCEAPIPRELRIIDSLLWESPLKCA</sequence>
<evidence type="ECO:0000313" key="3">
    <source>
        <dbReference type="Proteomes" id="UP001178507"/>
    </source>
</evidence>
<keyword evidence="3" id="KW-1185">Reference proteome</keyword>
<feature type="transmembrane region" description="Helical" evidence="1">
    <location>
        <begin position="337"/>
        <end position="361"/>
    </location>
</feature>
<feature type="transmembrane region" description="Helical" evidence="1">
    <location>
        <begin position="612"/>
        <end position="633"/>
    </location>
</feature>
<evidence type="ECO:0000313" key="2">
    <source>
        <dbReference type="EMBL" id="CAJ1408491.1"/>
    </source>
</evidence>
<feature type="transmembrane region" description="Helical" evidence="1">
    <location>
        <begin position="694"/>
        <end position="714"/>
    </location>
</feature>
<feature type="transmembrane region" description="Helical" evidence="1">
    <location>
        <begin position="273"/>
        <end position="292"/>
    </location>
</feature>
<keyword evidence="1" id="KW-1133">Transmembrane helix</keyword>
<evidence type="ECO:0000256" key="1">
    <source>
        <dbReference type="SAM" id="Phobius"/>
    </source>
</evidence>
<reference evidence="2" key="1">
    <citation type="submission" date="2023-08" db="EMBL/GenBank/DDBJ databases">
        <authorList>
            <person name="Chen Y."/>
            <person name="Shah S."/>
            <person name="Dougan E. K."/>
            <person name="Thang M."/>
            <person name="Chan C."/>
        </authorList>
    </citation>
    <scope>NUCLEOTIDE SEQUENCE</scope>
</reference>
<keyword evidence="1" id="KW-0812">Transmembrane</keyword>
<feature type="transmembrane region" description="Helical" evidence="1">
    <location>
        <begin position="419"/>
        <end position="444"/>
    </location>
</feature>
<keyword evidence="1" id="KW-0472">Membrane</keyword>
<name>A0AA36JMU2_9DINO</name>
<organism evidence="2 3">
    <name type="scientific">Effrenium voratum</name>
    <dbReference type="NCBI Taxonomy" id="2562239"/>
    <lineage>
        <taxon>Eukaryota</taxon>
        <taxon>Sar</taxon>
        <taxon>Alveolata</taxon>
        <taxon>Dinophyceae</taxon>
        <taxon>Suessiales</taxon>
        <taxon>Symbiodiniaceae</taxon>
        <taxon>Effrenium</taxon>
    </lineage>
</organism>
<accession>A0AA36JMU2</accession>
<feature type="transmembrane region" description="Helical" evidence="1">
    <location>
        <begin position="580"/>
        <end position="600"/>
    </location>
</feature>
<protein>
    <submittedName>
        <fullName evidence="2">Uncharacterized protein</fullName>
    </submittedName>
</protein>
<gene>
    <name evidence="2" type="ORF">EVOR1521_LOCUS29888</name>
</gene>
<feature type="transmembrane region" description="Helical" evidence="1">
    <location>
        <begin position="552"/>
        <end position="574"/>
    </location>
</feature>
<feature type="transmembrane region" description="Helical" evidence="1">
    <location>
        <begin position="373"/>
        <end position="391"/>
    </location>
</feature>
<proteinExistence type="predicted"/>
<dbReference type="EMBL" id="CAUJNA010003723">
    <property type="protein sequence ID" value="CAJ1408491.1"/>
    <property type="molecule type" value="Genomic_DNA"/>
</dbReference>
<dbReference type="AlphaFoldDB" id="A0AA36JMU2"/>